<reference evidence="2 3" key="1">
    <citation type="submission" date="2024-01" db="EMBL/GenBank/DDBJ databases">
        <title>Draft genome sequences of three bacterial strains isolated from Acacia saligna represent a potential new species within the genus Rhizobium.</title>
        <authorList>
            <person name="Tambong J.T."/>
            <person name="Mnasri B."/>
        </authorList>
    </citation>
    <scope>NUCLEOTIDE SEQUENCE [LARGE SCALE GENOMIC DNA]</scope>
    <source>
        <strain evidence="2 3">1AS12I</strain>
    </source>
</reference>
<dbReference type="RefSeq" id="WP_335913391.1">
    <property type="nucleotide sequence ID" value="NZ_JBAMYB010000008.1"/>
</dbReference>
<sequence length="507" mass="57105">MTKTDVSLVYEVHGYHGQVSPFLRAGQGAEVYQFKLAIEGDSWANILWPWSRLFGYNQAFSNYIDKDVRFYINNVGWPGDTFENIIAKTFSSDPGQRDKGLRVPIQSGIFDFLILSGGGNDFLGGGELTKFLKPFVNDVSDPWDCLDNGKVDRIFSRIRTGYLRLIEAVNLWSPKTHIFVHGYDHAIPRAGGHWLGTPFSLRGYDPRLRICVDIVRALVDRMYETLYEIAADNGRVHVVNLRGCCNNNWHDELHPNASAARLVAQQFIVSMTGAPRAATSTESWFNLEGRQRMDADHIERLVELGSSRRSIADVHRRAAEYMHGTGSVFPRNACAATLSAFLQMAGIPVRTMTGAGRLAEQIERDRNWDRIPVGRQRPGDVGVTYDTMAPPGADHVYLVVGVQDADLMTIADNQAPRPHERYASGRGRTRTSYFLRAPGMRFFRDSDELEVVDYSAFPFEDEDTNRLSDPADGPLDRNWQGSPVIDDSAIEKIAQRVAEIMRERTRK</sequence>
<dbReference type="EMBL" id="JBAMYC010000008">
    <property type="protein sequence ID" value="MEI1249376.1"/>
    <property type="molecule type" value="Genomic_DNA"/>
</dbReference>
<dbReference type="Gene3D" id="3.40.50.1110">
    <property type="entry name" value="SGNH hydrolase"/>
    <property type="match status" value="1"/>
</dbReference>
<feature type="region of interest" description="Disordered" evidence="1">
    <location>
        <begin position="461"/>
        <end position="482"/>
    </location>
</feature>
<dbReference type="InterPro" id="IPR036514">
    <property type="entry name" value="SGNH_hydro_sf"/>
</dbReference>
<organism evidence="2 3">
    <name type="scientific">Rhizobium aouanii</name>
    <dbReference type="NCBI Taxonomy" id="3118145"/>
    <lineage>
        <taxon>Bacteria</taxon>
        <taxon>Pseudomonadati</taxon>
        <taxon>Pseudomonadota</taxon>
        <taxon>Alphaproteobacteria</taxon>
        <taxon>Hyphomicrobiales</taxon>
        <taxon>Rhizobiaceae</taxon>
        <taxon>Rhizobium/Agrobacterium group</taxon>
        <taxon>Rhizobium</taxon>
    </lineage>
</organism>
<evidence type="ECO:0000313" key="3">
    <source>
        <dbReference type="Proteomes" id="UP001531129"/>
    </source>
</evidence>
<gene>
    <name evidence="2" type="ORF">V8Q02_15440</name>
</gene>
<accession>A0ABU8CL35</accession>
<proteinExistence type="predicted"/>
<evidence type="ECO:0008006" key="4">
    <source>
        <dbReference type="Google" id="ProtNLM"/>
    </source>
</evidence>
<protein>
    <recommendedName>
        <fullName evidence="4">SGNH hydrolase-type esterase domain-containing protein</fullName>
    </recommendedName>
</protein>
<dbReference type="SUPFAM" id="SSF52266">
    <property type="entry name" value="SGNH hydrolase"/>
    <property type="match status" value="1"/>
</dbReference>
<dbReference type="Proteomes" id="UP001531129">
    <property type="component" value="Unassembled WGS sequence"/>
</dbReference>
<comment type="caution">
    <text evidence="2">The sequence shown here is derived from an EMBL/GenBank/DDBJ whole genome shotgun (WGS) entry which is preliminary data.</text>
</comment>
<keyword evidence="3" id="KW-1185">Reference proteome</keyword>
<evidence type="ECO:0000313" key="2">
    <source>
        <dbReference type="EMBL" id="MEI1249376.1"/>
    </source>
</evidence>
<name>A0ABU8CL35_9HYPH</name>
<evidence type="ECO:0000256" key="1">
    <source>
        <dbReference type="SAM" id="MobiDB-lite"/>
    </source>
</evidence>